<evidence type="ECO:0000313" key="2">
    <source>
        <dbReference type="EMBL" id="VEL18491.1"/>
    </source>
</evidence>
<dbReference type="EMBL" id="CAAALY010037273">
    <property type="protein sequence ID" value="VEL18491.1"/>
    <property type="molecule type" value="Genomic_DNA"/>
</dbReference>
<protein>
    <submittedName>
        <fullName evidence="2">Uncharacterized protein</fullName>
    </submittedName>
</protein>
<dbReference type="InterPro" id="IPR017868">
    <property type="entry name" value="Filamin/ABP280_repeat-like"/>
</dbReference>
<reference evidence="2" key="1">
    <citation type="submission" date="2018-11" db="EMBL/GenBank/DDBJ databases">
        <authorList>
            <consortium name="Pathogen Informatics"/>
        </authorList>
    </citation>
    <scope>NUCLEOTIDE SEQUENCE</scope>
</reference>
<keyword evidence="3" id="KW-1185">Reference proteome</keyword>
<dbReference type="InterPro" id="IPR014756">
    <property type="entry name" value="Ig_E-set"/>
</dbReference>
<proteinExistence type="predicted"/>
<gene>
    <name evidence="2" type="ORF">PXEA_LOCUS11931</name>
</gene>
<dbReference type="AlphaFoldDB" id="A0A3S5BU48"/>
<dbReference type="OrthoDB" id="18740at2759"/>
<accession>A0A3S5BU48</accession>
<evidence type="ECO:0000313" key="3">
    <source>
        <dbReference type="Proteomes" id="UP000784294"/>
    </source>
</evidence>
<organism evidence="2 3">
    <name type="scientific">Protopolystoma xenopodis</name>
    <dbReference type="NCBI Taxonomy" id="117903"/>
    <lineage>
        <taxon>Eukaryota</taxon>
        <taxon>Metazoa</taxon>
        <taxon>Spiralia</taxon>
        <taxon>Lophotrochozoa</taxon>
        <taxon>Platyhelminthes</taxon>
        <taxon>Monogenea</taxon>
        <taxon>Polyopisthocotylea</taxon>
        <taxon>Polystomatidea</taxon>
        <taxon>Polystomatidae</taxon>
        <taxon>Protopolystoma</taxon>
    </lineage>
</organism>
<comment type="caution">
    <text evidence="2">The sequence shown here is derived from an EMBL/GenBank/DDBJ whole genome shotgun (WGS) entry which is preliminary data.</text>
</comment>
<name>A0A3S5BU48_9PLAT</name>
<sequence length="94" mass="10444">MEFQHCLSSCPSYPPLAPFTACDPKQAYATGRGIQPQGVRVRDLADFKVHTEEAGEGQLETTVLDPGEAQIHARTHQIYAFLFYNFASDAAQER</sequence>
<dbReference type="SUPFAM" id="SSF81296">
    <property type="entry name" value="E set domains"/>
    <property type="match status" value="1"/>
</dbReference>
<evidence type="ECO:0000256" key="1">
    <source>
        <dbReference type="PROSITE-ProRule" id="PRU00087"/>
    </source>
</evidence>
<dbReference type="Proteomes" id="UP000784294">
    <property type="component" value="Unassembled WGS sequence"/>
</dbReference>
<feature type="repeat" description="Filamin" evidence="1">
    <location>
        <begin position="19"/>
        <end position="66"/>
    </location>
</feature>
<dbReference type="InterPro" id="IPR013783">
    <property type="entry name" value="Ig-like_fold"/>
</dbReference>
<dbReference type="Gene3D" id="2.60.40.10">
    <property type="entry name" value="Immunoglobulins"/>
    <property type="match status" value="1"/>
</dbReference>
<dbReference type="PROSITE" id="PS50194">
    <property type="entry name" value="FILAMIN_REPEAT"/>
    <property type="match status" value="1"/>
</dbReference>